<evidence type="ECO:0000256" key="2">
    <source>
        <dbReference type="ARBA" id="ARBA00022448"/>
    </source>
</evidence>
<dbReference type="EMBL" id="JAGZEE010000007">
    <property type="protein sequence ID" value="MBS5410364.1"/>
    <property type="molecule type" value="Genomic_DNA"/>
</dbReference>
<evidence type="ECO:0000313" key="13">
    <source>
        <dbReference type="Proteomes" id="UP001156218"/>
    </source>
</evidence>
<dbReference type="InterPro" id="IPR037066">
    <property type="entry name" value="Plug_dom_sf"/>
</dbReference>
<gene>
    <name evidence="10" type="ORF">KHY35_06555</name>
    <name evidence="11" type="ORF">KQP68_16515</name>
</gene>
<dbReference type="InterPro" id="IPR036942">
    <property type="entry name" value="Beta-barrel_TonB_sf"/>
</dbReference>
<dbReference type="NCBIfam" id="TIGR04057">
    <property type="entry name" value="SusC_RagA_signa"/>
    <property type="match status" value="1"/>
</dbReference>
<accession>A0A173T9H2</accession>
<evidence type="ECO:0000313" key="12">
    <source>
        <dbReference type="Proteomes" id="UP000782901"/>
    </source>
</evidence>
<dbReference type="NCBIfam" id="TIGR04056">
    <property type="entry name" value="OMP_RagA_SusC"/>
    <property type="match status" value="1"/>
</dbReference>
<keyword evidence="4 7" id="KW-0812">Transmembrane</keyword>
<evidence type="ECO:0000256" key="7">
    <source>
        <dbReference type="PROSITE-ProRule" id="PRU01360"/>
    </source>
</evidence>
<dbReference type="Gene3D" id="2.170.130.10">
    <property type="entry name" value="TonB-dependent receptor, plug domain"/>
    <property type="match status" value="1"/>
</dbReference>
<dbReference type="Gene3D" id="2.60.40.1120">
    <property type="entry name" value="Carboxypeptidase-like, regulatory domain"/>
    <property type="match status" value="1"/>
</dbReference>
<feature type="signal peptide" evidence="8">
    <location>
        <begin position="1"/>
        <end position="22"/>
    </location>
</feature>
<dbReference type="InterPro" id="IPR023997">
    <property type="entry name" value="TonB-dep_OMP_SusC/RagA_CS"/>
</dbReference>
<dbReference type="Gene3D" id="2.40.170.20">
    <property type="entry name" value="TonB-dependent receptor, beta-barrel domain"/>
    <property type="match status" value="1"/>
</dbReference>
<dbReference type="GO" id="GO:0009279">
    <property type="term" value="C:cell outer membrane"/>
    <property type="evidence" value="ECO:0007669"/>
    <property type="project" value="UniProtKB-SubCell"/>
</dbReference>
<evidence type="ECO:0000256" key="5">
    <source>
        <dbReference type="ARBA" id="ARBA00023136"/>
    </source>
</evidence>
<comment type="similarity">
    <text evidence="7">Belongs to the TonB-dependent receptor family.</text>
</comment>
<evidence type="ECO:0000256" key="8">
    <source>
        <dbReference type="SAM" id="SignalP"/>
    </source>
</evidence>
<evidence type="ECO:0000256" key="3">
    <source>
        <dbReference type="ARBA" id="ARBA00022452"/>
    </source>
</evidence>
<keyword evidence="2 7" id="KW-0813">Transport</keyword>
<evidence type="ECO:0000313" key="10">
    <source>
        <dbReference type="EMBL" id="MBS5410364.1"/>
    </source>
</evidence>
<evidence type="ECO:0000313" key="11">
    <source>
        <dbReference type="EMBL" id="UYU65174.1"/>
    </source>
</evidence>
<organism evidence="10 12">
    <name type="scientific">Bacteroides thetaiotaomicron</name>
    <dbReference type="NCBI Taxonomy" id="818"/>
    <lineage>
        <taxon>Bacteria</taxon>
        <taxon>Pseudomonadati</taxon>
        <taxon>Bacteroidota</taxon>
        <taxon>Bacteroidia</taxon>
        <taxon>Bacteroidales</taxon>
        <taxon>Bacteroidaceae</taxon>
        <taxon>Bacteroides</taxon>
    </lineage>
</organism>
<dbReference type="Pfam" id="PF13715">
    <property type="entry name" value="CarbopepD_reg_2"/>
    <property type="match status" value="1"/>
</dbReference>
<dbReference type="InterPro" id="IPR012910">
    <property type="entry name" value="Plug_dom"/>
</dbReference>
<keyword evidence="3 7" id="KW-1134">Transmembrane beta strand</keyword>
<keyword evidence="5 7" id="KW-0472">Membrane</keyword>
<dbReference type="Proteomes" id="UP000782901">
    <property type="component" value="Unassembled WGS sequence"/>
</dbReference>
<sequence length="1035" mass="115277">MKLTINVIMMLLLFVCSATISAQTNEKGYMVAGTVMDEKGETIIGASITVDKDRSKGTATDLDGKFRLQGLSKGEVLTVTFIGYKPYSYKVTMSKENIKIVLEPQVSDLDEVVIVGEGSQKKISLTGAVTTIEPAALDVPATSVSNMLGGNVPGIIAVTRSGEPGSDFSEFWVRGIGTFGANSSALILIDGVEGDMNQLDPADIESFSVLKDASATAIYGARGANGVVVVKTKQGKAGKLRINYKSSITLSESARMPEYCDAYTYALLANEAKLSRGDDPLYSALQLRLFQTGLDPDLAPNTNWRDVILRDRVWQNQHYFSVSGGGTNARYFMSLSMQNKDAVFRPDKSANKYDPNINYQKYSFLTKVDANLTKKTRLGLKLYQVMTNQNSPGLGNNSALWNAQAALTPVSLPVKYSTGQLASKGANAESGYELLSPYVQLNYTGFTETRNLTTNLMVDLSQDLDFITKGLKVRGLFSFTTNSEFYTTRSKMPDLYWANGRNAQGTLVMTKQVEKKDLSLSRSTDTDRTYYWQLNADYDRTFGDHAISGLLHFYLQSRTKSKDSDEDKNVSAVLKPIPRRYEALSGRVTYNYKQIYFAEFNIGYTGSEQFPKNKRFGFFPAVSGGWIPSQYDCLQEALPFLDYLKIRASYGLVGNDRIGGTRFPYLTTVTSTGDGGWGTGGIREGQLGTDGLVWEKAKKFDVGVDINLFNNKFSLTVDYFKDRRTDIFQQRVTVPEEAGFISMPWANTGSMESWGMDGNFSFKQDFGKNWRATIRGNFTFSRNKVLHYEESDIHYPYQSRIGYPSGVQRGYIAEGLFRDWEDIESSPKQNFESKVYPGDIKYVDVNADGVIDVDDRVPLSFSNVPEIQYGFAGEVSWKNLTLGMLFEGTGHSTYFLGGTGYYPFSGGSTGNLLTIVADQNNRWTPREISGTAATENPNARFPRMTYGSNKNNNQASTYWLADNSYLRFKELNIRYTYRNPWLQNVLGVSSMSLSFIMHNICTWDSIKLWDPGQASANGAAYPIQRTYSMQLSLNF</sequence>
<dbReference type="PROSITE" id="PS52016">
    <property type="entry name" value="TONB_DEPENDENT_REC_3"/>
    <property type="match status" value="1"/>
</dbReference>
<comment type="subcellular location">
    <subcellularLocation>
        <location evidence="1 7">Cell outer membrane</location>
        <topology evidence="1 7">Multi-pass membrane protein</topology>
    </subcellularLocation>
</comment>
<feature type="chain" id="PRO_5014250341" evidence="8">
    <location>
        <begin position="23"/>
        <end position="1035"/>
    </location>
</feature>
<reference evidence="10" key="1">
    <citation type="submission" date="2021-02" db="EMBL/GenBank/DDBJ databases">
        <title>Infant gut strain persistence is associated with maternal origin, phylogeny, and functional potential including surface adhesion and iron acquisition.</title>
        <authorList>
            <person name="Lou Y.C."/>
        </authorList>
    </citation>
    <scope>NUCLEOTIDE SEQUENCE</scope>
    <source>
        <strain evidence="10">L3_082_243G1_dasL3_082_243G1_maxbin2.maxbin.015s ta_sub</strain>
    </source>
</reference>
<feature type="domain" description="TonB-dependent receptor plug" evidence="9">
    <location>
        <begin position="122"/>
        <end position="227"/>
    </location>
</feature>
<evidence type="ECO:0000259" key="9">
    <source>
        <dbReference type="Pfam" id="PF07715"/>
    </source>
</evidence>
<dbReference type="Pfam" id="PF07715">
    <property type="entry name" value="Plug"/>
    <property type="match status" value="1"/>
</dbReference>
<dbReference type="InterPro" id="IPR023996">
    <property type="entry name" value="TonB-dep_OMP_SusC/RagA"/>
</dbReference>
<keyword evidence="10" id="KW-0675">Receptor</keyword>
<dbReference type="FunFam" id="2.170.130.10:FF:000003">
    <property type="entry name" value="SusC/RagA family TonB-linked outer membrane protein"/>
    <property type="match status" value="1"/>
</dbReference>
<dbReference type="InterPro" id="IPR008969">
    <property type="entry name" value="CarboxyPept-like_regulatory"/>
</dbReference>
<evidence type="ECO:0000256" key="1">
    <source>
        <dbReference type="ARBA" id="ARBA00004571"/>
    </source>
</evidence>
<dbReference type="Proteomes" id="UP001156218">
    <property type="component" value="Chromosome"/>
</dbReference>
<dbReference type="AlphaFoldDB" id="A0A173T9H2"/>
<dbReference type="InterPro" id="IPR039426">
    <property type="entry name" value="TonB-dep_rcpt-like"/>
</dbReference>
<dbReference type="SUPFAM" id="SSF49464">
    <property type="entry name" value="Carboxypeptidase regulatory domain-like"/>
    <property type="match status" value="1"/>
</dbReference>
<evidence type="ECO:0000256" key="4">
    <source>
        <dbReference type="ARBA" id="ARBA00022692"/>
    </source>
</evidence>
<dbReference type="SUPFAM" id="SSF56935">
    <property type="entry name" value="Porins"/>
    <property type="match status" value="1"/>
</dbReference>
<keyword evidence="8" id="KW-0732">Signal</keyword>
<evidence type="ECO:0000256" key="6">
    <source>
        <dbReference type="ARBA" id="ARBA00023237"/>
    </source>
</evidence>
<keyword evidence="6 7" id="KW-0998">Cell outer membrane</keyword>
<name>A0A173T9H2_BACT4</name>
<dbReference type="RefSeq" id="WP_055229170.1">
    <property type="nucleotide sequence ID" value="NZ_CAXSMB010000016.1"/>
</dbReference>
<reference evidence="11 13" key="2">
    <citation type="submission" date="2021-06" db="EMBL/GenBank/DDBJ databases">
        <title>Interrogation of the integrated mobile genetic elements in gut-associated Bacteroides with a consensus prediction approach.</title>
        <authorList>
            <person name="Campbell D.E."/>
            <person name="Leigh J.R."/>
            <person name="Kim T."/>
            <person name="England W."/>
            <person name="Whitaker R.J."/>
            <person name="Degnan P.H."/>
        </authorList>
    </citation>
    <scope>NUCLEOTIDE SEQUENCE [LARGE SCALE GENOMIC DNA]</scope>
    <source>
        <strain evidence="11 13">WAL8669</strain>
    </source>
</reference>
<dbReference type="EMBL" id="CP083680">
    <property type="protein sequence ID" value="UYU65174.1"/>
    <property type="molecule type" value="Genomic_DNA"/>
</dbReference>
<protein>
    <submittedName>
        <fullName evidence="10">TonB-dependent receptor</fullName>
    </submittedName>
</protein>
<proteinExistence type="inferred from homology"/>